<proteinExistence type="predicted"/>
<dbReference type="OrthoDB" id="1493632at2"/>
<keyword evidence="2" id="KW-1185">Reference proteome</keyword>
<dbReference type="RefSeq" id="WP_100338840.1">
    <property type="nucleotide sequence ID" value="NZ_PGFA01000005.1"/>
</dbReference>
<dbReference type="AlphaFoldDB" id="A0A2M9AQD7"/>
<organism evidence="1 2">
    <name type="scientific">Hymenobacter chitinivorans DSM 11115</name>
    <dbReference type="NCBI Taxonomy" id="1121954"/>
    <lineage>
        <taxon>Bacteria</taxon>
        <taxon>Pseudomonadati</taxon>
        <taxon>Bacteroidota</taxon>
        <taxon>Cytophagia</taxon>
        <taxon>Cytophagales</taxon>
        <taxon>Hymenobacteraceae</taxon>
        <taxon>Hymenobacter</taxon>
    </lineage>
</organism>
<dbReference type="EMBL" id="PGFA01000005">
    <property type="protein sequence ID" value="PJJ47914.1"/>
    <property type="molecule type" value="Genomic_DNA"/>
</dbReference>
<gene>
    <name evidence="1" type="ORF">CLV45_4604</name>
</gene>
<evidence type="ECO:0000313" key="1">
    <source>
        <dbReference type="EMBL" id="PJJ47914.1"/>
    </source>
</evidence>
<name>A0A2M9AQD7_9BACT</name>
<accession>A0A2M9AQD7</accession>
<reference evidence="1 2" key="1">
    <citation type="submission" date="2017-11" db="EMBL/GenBank/DDBJ databases">
        <title>Genomic Encyclopedia of Archaeal and Bacterial Type Strains, Phase II (KMG-II): From Individual Species to Whole Genera.</title>
        <authorList>
            <person name="Goeker M."/>
        </authorList>
    </citation>
    <scope>NUCLEOTIDE SEQUENCE [LARGE SCALE GENOMIC DNA]</scope>
    <source>
        <strain evidence="1 2">DSM 11115</strain>
    </source>
</reference>
<dbReference type="Proteomes" id="UP000228535">
    <property type="component" value="Unassembled WGS sequence"/>
</dbReference>
<evidence type="ECO:0000313" key="2">
    <source>
        <dbReference type="Proteomes" id="UP000228535"/>
    </source>
</evidence>
<sequence>MSQINVLIAVDALGAVVSGNLQGNVYLIDTNKFMGSNAEGNSELVTSCHDEDTIVWTVAPIDPGINVVISSFTGDIVTQNICIPKKQDGEGLTWKGTVVAPSPLPTSNTQYSVVLSIDGTQMAFDPFLSIVPTSQSLAAK</sequence>
<comment type="caution">
    <text evidence="1">The sequence shown here is derived from an EMBL/GenBank/DDBJ whole genome shotgun (WGS) entry which is preliminary data.</text>
</comment>
<evidence type="ECO:0008006" key="3">
    <source>
        <dbReference type="Google" id="ProtNLM"/>
    </source>
</evidence>
<protein>
    <recommendedName>
        <fullName evidence="3">Inclusion body protein</fullName>
    </recommendedName>
</protein>